<organism evidence="1">
    <name type="scientific">Arundo donax</name>
    <name type="common">Giant reed</name>
    <name type="synonym">Donax arundinaceus</name>
    <dbReference type="NCBI Taxonomy" id="35708"/>
    <lineage>
        <taxon>Eukaryota</taxon>
        <taxon>Viridiplantae</taxon>
        <taxon>Streptophyta</taxon>
        <taxon>Embryophyta</taxon>
        <taxon>Tracheophyta</taxon>
        <taxon>Spermatophyta</taxon>
        <taxon>Magnoliopsida</taxon>
        <taxon>Liliopsida</taxon>
        <taxon>Poales</taxon>
        <taxon>Poaceae</taxon>
        <taxon>PACMAD clade</taxon>
        <taxon>Arundinoideae</taxon>
        <taxon>Arundineae</taxon>
        <taxon>Arundo</taxon>
    </lineage>
</organism>
<evidence type="ECO:0000313" key="1">
    <source>
        <dbReference type="EMBL" id="JAD70366.1"/>
    </source>
</evidence>
<reference evidence="1" key="1">
    <citation type="submission" date="2014-09" db="EMBL/GenBank/DDBJ databases">
        <authorList>
            <person name="Magalhaes I.L.F."/>
            <person name="Oliveira U."/>
            <person name="Santos F.R."/>
            <person name="Vidigal T.H.D.A."/>
            <person name="Brescovit A.D."/>
            <person name="Santos A.J."/>
        </authorList>
    </citation>
    <scope>NUCLEOTIDE SEQUENCE</scope>
    <source>
        <tissue evidence="1">Shoot tissue taken approximately 20 cm above the soil surface</tissue>
    </source>
</reference>
<reference evidence="1" key="2">
    <citation type="journal article" date="2015" name="Data Brief">
        <title>Shoot transcriptome of the giant reed, Arundo donax.</title>
        <authorList>
            <person name="Barrero R.A."/>
            <person name="Guerrero F.D."/>
            <person name="Moolhuijzen P."/>
            <person name="Goolsby J.A."/>
            <person name="Tidwell J."/>
            <person name="Bellgard S.E."/>
            <person name="Bellgard M.I."/>
        </authorList>
    </citation>
    <scope>NUCLEOTIDE SEQUENCE</scope>
    <source>
        <tissue evidence="1">Shoot tissue taken approximately 20 cm above the soil surface</tissue>
    </source>
</reference>
<dbReference type="EMBL" id="GBRH01227529">
    <property type="protein sequence ID" value="JAD70366.1"/>
    <property type="molecule type" value="Transcribed_RNA"/>
</dbReference>
<sequence>MLSLKSGVNNVLPARICGITRRRRMGFFLNIAMLSFTGVKPQFANEDTAVKMENVHILIFLLFSRYFASESIQM</sequence>
<protein>
    <submittedName>
        <fullName evidence="1">Uncharacterized protein</fullName>
    </submittedName>
</protein>
<accession>A0A0A9C449</accession>
<dbReference type="AlphaFoldDB" id="A0A0A9C449"/>
<name>A0A0A9C449_ARUDO</name>
<proteinExistence type="predicted"/>